<dbReference type="EMBL" id="HE650823">
    <property type="protein sequence ID" value="CCF57058.1"/>
    <property type="molecule type" value="Genomic_DNA"/>
</dbReference>
<dbReference type="GO" id="GO:0000753">
    <property type="term" value="P:cell morphogenesis involved in conjugation with cellular fusion"/>
    <property type="evidence" value="ECO:0007669"/>
    <property type="project" value="EnsemblFungi"/>
</dbReference>
<dbReference type="KEGG" id="kaf:KAFR_0C00630"/>
<keyword evidence="3" id="KW-1185">Reference proteome</keyword>
<dbReference type="GO" id="GO:0016020">
    <property type="term" value="C:membrane"/>
    <property type="evidence" value="ECO:0007669"/>
    <property type="project" value="InterPro"/>
</dbReference>
<evidence type="ECO:0000313" key="2">
    <source>
        <dbReference type="EMBL" id="CCF57058.1"/>
    </source>
</evidence>
<dbReference type="GeneID" id="13884977"/>
<feature type="transmembrane region" description="Helical" evidence="1">
    <location>
        <begin position="159"/>
        <end position="180"/>
    </location>
</feature>
<dbReference type="GO" id="GO:0009277">
    <property type="term" value="C:fungal-type cell wall"/>
    <property type="evidence" value="ECO:0007669"/>
    <property type="project" value="EnsemblFungi"/>
</dbReference>
<accession>H2ARQ8</accession>
<dbReference type="PANTHER" id="PTHR28092:SF1">
    <property type="entry name" value="FACTOR-INDUCED GENE 1 PROTEIN"/>
    <property type="match status" value="1"/>
</dbReference>
<gene>
    <name evidence="2" type="primary">KAFR0C00630</name>
    <name evidence="2" type="ORF">KAFR_0C00630</name>
</gene>
<dbReference type="eggNOG" id="ENOG502QUDU">
    <property type="taxonomic scope" value="Eukaryota"/>
</dbReference>
<proteinExistence type="predicted"/>
<dbReference type="HOGENOM" id="CLU_075335_0_0_1"/>
<dbReference type="Proteomes" id="UP000005220">
    <property type="component" value="Chromosome 3"/>
</dbReference>
<evidence type="ECO:0000313" key="3">
    <source>
        <dbReference type="Proteomes" id="UP000005220"/>
    </source>
</evidence>
<dbReference type="InParanoid" id="H2ARQ8"/>
<keyword evidence="1" id="KW-1133">Transmembrane helix</keyword>
<protein>
    <recommendedName>
        <fullName evidence="4">MARVEL domain-containing protein</fullName>
    </recommendedName>
</protein>
<dbReference type="InterPro" id="IPR033481">
    <property type="entry name" value="Dni1/Fig1"/>
</dbReference>
<feature type="transmembrane region" description="Helical" evidence="1">
    <location>
        <begin position="241"/>
        <end position="261"/>
    </location>
</feature>
<dbReference type="STRING" id="1071382.H2ARQ8"/>
<evidence type="ECO:0000256" key="1">
    <source>
        <dbReference type="SAM" id="Phobius"/>
    </source>
</evidence>
<dbReference type="Pfam" id="PF12351">
    <property type="entry name" value="Fig1"/>
    <property type="match status" value="1"/>
</dbReference>
<evidence type="ECO:0008006" key="4">
    <source>
        <dbReference type="Google" id="ProtNLM"/>
    </source>
</evidence>
<organism evidence="2 3">
    <name type="scientific">Kazachstania africana (strain ATCC 22294 / BCRC 22015 / CBS 2517 / CECT 1963 / NBRC 1671 / NRRL Y-8276)</name>
    <name type="common">Yeast</name>
    <name type="synonym">Kluyveromyces africanus</name>
    <dbReference type="NCBI Taxonomy" id="1071382"/>
    <lineage>
        <taxon>Eukaryota</taxon>
        <taxon>Fungi</taxon>
        <taxon>Dikarya</taxon>
        <taxon>Ascomycota</taxon>
        <taxon>Saccharomycotina</taxon>
        <taxon>Saccharomycetes</taxon>
        <taxon>Saccharomycetales</taxon>
        <taxon>Saccharomycetaceae</taxon>
        <taxon>Kazachstania</taxon>
    </lineage>
</organism>
<dbReference type="FunCoup" id="H2ARQ8">
    <property type="interactions" value="35"/>
</dbReference>
<dbReference type="InterPro" id="IPR016509">
    <property type="entry name" value="Fig1"/>
</dbReference>
<dbReference type="GO" id="GO:0000755">
    <property type="term" value="P:cytogamy"/>
    <property type="evidence" value="ECO:0007669"/>
    <property type="project" value="EnsemblFungi"/>
</dbReference>
<feature type="transmembrane region" description="Helical" evidence="1">
    <location>
        <begin position="192"/>
        <end position="213"/>
    </location>
</feature>
<name>H2ARQ8_KAZAF</name>
<keyword evidence="1" id="KW-0812">Transmembrane</keyword>
<keyword evidence="1" id="KW-0472">Membrane</keyword>
<dbReference type="RefSeq" id="XP_003956193.1">
    <property type="nucleotide sequence ID" value="XM_003956144.1"/>
</dbReference>
<dbReference type="AlphaFoldDB" id="H2ARQ8"/>
<reference evidence="2 3" key="1">
    <citation type="journal article" date="2011" name="Proc. Natl. Acad. Sci. U.S.A.">
        <title>Evolutionary erosion of yeast sex chromosomes by mating-type switching accidents.</title>
        <authorList>
            <person name="Gordon J.L."/>
            <person name="Armisen D."/>
            <person name="Proux-Wera E."/>
            <person name="Oheigeartaigh S.S."/>
            <person name="Byrne K.P."/>
            <person name="Wolfe K.H."/>
        </authorList>
    </citation>
    <scope>NUCLEOTIDE SEQUENCE [LARGE SCALE GENOMIC DNA]</scope>
    <source>
        <strain evidence="3">ATCC 22294 / BCRC 22015 / CBS 2517 / CECT 1963 / NBRC 1671 / NRRL Y-8276</strain>
    </source>
</reference>
<dbReference type="OrthoDB" id="4089394at2759"/>
<dbReference type="PIRSF" id="PIRSF007138">
    <property type="entry name" value="FIG1"/>
    <property type="match status" value="1"/>
</dbReference>
<dbReference type="PANTHER" id="PTHR28092">
    <property type="entry name" value="FACTOR-INDUCED GENE 1 PROTEIN"/>
    <property type="match status" value="1"/>
</dbReference>
<feature type="transmembrane region" description="Helical" evidence="1">
    <location>
        <begin position="20"/>
        <end position="41"/>
    </location>
</feature>
<sequence>MLGIKSTWSFFKNSPRFMALIFNFITVFLTVFLLIGCYNTSNDDTFLVRYEFNSDSPMYSIIKESFATSNKTSGLEKIQIRTGYMGVCVSNVPSNYDLQGQALSTYCYARKNLTNTSLYSDLQIKFSQSSSSENSTSDQSTLNILQIAELTVVKVLHPYVLIATIILTLIMFLLIVYVILPGVPMKFQVDKFLLLLSSVIVLLWGMGAMYTHVGIRASYEFVPAASMDIIDTYRGKKSGTMSWFSFSFYLVICVIFWSLYIRERTSASKDEEILNNATNRNFHLGADNISRPYMQNHYYSSSENSSYHSKR</sequence>
<dbReference type="GO" id="GO:0043332">
    <property type="term" value="C:mating projection tip"/>
    <property type="evidence" value="ECO:0007669"/>
    <property type="project" value="EnsemblFungi"/>
</dbReference>